<name>A0A4S4FGJ4_9MICO</name>
<dbReference type="AlphaFoldDB" id="A0A4S4FGJ4"/>
<keyword evidence="3" id="KW-0804">Transcription</keyword>
<protein>
    <submittedName>
        <fullName evidence="6">GAF domain-containing protein</fullName>
    </submittedName>
</protein>
<reference evidence="6 7" key="1">
    <citation type="submission" date="2019-04" db="EMBL/GenBank/DDBJ databases">
        <authorList>
            <person name="Jiang L."/>
        </authorList>
    </citation>
    <scope>NUCLEOTIDE SEQUENCE [LARGE SCALE GENOMIC DNA]</scope>
    <source>
        <strain evidence="6 7">YIM 131853</strain>
    </source>
</reference>
<dbReference type="Pfam" id="PF13185">
    <property type="entry name" value="GAF_2"/>
    <property type="match status" value="1"/>
</dbReference>
<dbReference type="InterPro" id="IPR001867">
    <property type="entry name" value="OmpR/PhoB-type_DNA-bd"/>
</dbReference>
<evidence type="ECO:0000256" key="2">
    <source>
        <dbReference type="ARBA" id="ARBA00023125"/>
    </source>
</evidence>
<evidence type="ECO:0000259" key="5">
    <source>
        <dbReference type="PROSITE" id="PS51755"/>
    </source>
</evidence>
<evidence type="ECO:0000313" key="7">
    <source>
        <dbReference type="Proteomes" id="UP000309133"/>
    </source>
</evidence>
<dbReference type="RefSeq" id="WP_136427673.1">
    <property type="nucleotide sequence ID" value="NZ_SSSM01000005.1"/>
</dbReference>
<dbReference type="InterPro" id="IPR029016">
    <property type="entry name" value="GAF-like_dom_sf"/>
</dbReference>
<evidence type="ECO:0000256" key="3">
    <source>
        <dbReference type="ARBA" id="ARBA00023163"/>
    </source>
</evidence>
<gene>
    <name evidence="6" type="ORF">E6C64_11530</name>
</gene>
<keyword evidence="7" id="KW-1185">Reference proteome</keyword>
<dbReference type="GO" id="GO:0003677">
    <property type="term" value="F:DNA binding"/>
    <property type="evidence" value="ECO:0007669"/>
    <property type="project" value="UniProtKB-UniRule"/>
</dbReference>
<keyword evidence="1" id="KW-0805">Transcription regulation</keyword>
<organism evidence="6 7">
    <name type="scientific">Naasia lichenicola</name>
    <dbReference type="NCBI Taxonomy" id="2565933"/>
    <lineage>
        <taxon>Bacteria</taxon>
        <taxon>Bacillati</taxon>
        <taxon>Actinomycetota</taxon>
        <taxon>Actinomycetes</taxon>
        <taxon>Micrococcales</taxon>
        <taxon>Microbacteriaceae</taxon>
        <taxon>Naasia</taxon>
    </lineage>
</organism>
<keyword evidence="2 4" id="KW-0238">DNA-binding</keyword>
<evidence type="ECO:0000256" key="4">
    <source>
        <dbReference type="PROSITE-ProRule" id="PRU01091"/>
    </source>
</evidence>
<comment type="caution">
    <text evidence="6">The sequence shown here is derived from an EMBL/GenBank/DDBJ whole genome shotgun (WGS) entry which is preliminary data.</text>
</comment>
<evidence type="ECO:0000313" key="6">
    <source>
        <dbReference type="EMBL" id="THG29343.1"/>
    </source>
</evidence>
<proteinExistence type="predicted"/>
<dbReference type="Proteomes" id="UP000309133">
    <property type="component" value="Unassembled WGS sequence"/>
</dbReference>
<dbReference type="InterPro" id="IPR003018">
    <property type="entry name" value="GAF"/>
</dbReference>
<dbReference type="GO" id="GO:0000160">
    <property type="term" value="P:phosphorelay signal transduction system"/>
    <property type="evidence" value="ECO:0007669"/>
    <property type="project" value="InterPro"/>
</dbReference>
<dbReference type="SMART" id="SM00862">
    <property type="entry name" value="Trans_reg_C"/>
    <property type="match status" value="1"/>
</dbReference>
<sequence length="442" mass="47230">MSARDAAVLAPTVLCAEAGSAAASLPELIQRKDWPSAVFIDAGKAANHASVRDTRLVVVGGNSFAWVLNATKVLRLAGPFPIAVVGVPLTPDQVLSLLDAGANLLVDSIAQPREALARLIALCRGARGEDAMRVRWLQSGDLRVDLGSRRCLLGGESIPLSQNEFDLLAFLMMRAQQTVTPHEIVQQVWNWHHGDGMNTLRIHIGRLRKKLHDSSTAPSWIGSSRGVGYQFLQPVAEVGEDRSEDRLRQTVATLNAQADALYAIVDSLRTAADVTEIAELVVEWAVGRNFSDAATVFRLATDDSGQPISSLVSSTGMSSRWRQALATGHPVRDGFMGAHAYASGEVVQLSDVSKLSKRFPVTARMSSPEDLHACLLFPLFVDGVIWGDLAFVSRTAKAFNPSRTAYLRSIAGLISLALAAVPSVLPEATTTLPGADGADADA</sequence>
<dbReference type="InterPro" id="IPR016032">
    <property type="entry name" value="Sig_transdc_resp-reg_C-effctor"/>
</dbReference>
<dbReference type="PROSITE" id="PS51755">
    <property type="entry name" value="OMPR_PHOB"/>
    <property type="match status" value="1"/>
</dbReference>
<dbReference type="Gene3D" id="1.10.10.10">
    <property type="entry name" value="Winged helix-like DNA-binding domain superfamily/Winged helix DNA-binding domain"/>
    <property type="match status" value="1"/>
</dbReference>
<dbReference type="InterPro" id="IPR036388">
    <property type="entry name" value="WH-like_DNA-bd_sf"/>
</dbReference>
<feature type="domain" description="OmpR/PhoB-type" evidence="5">
    <location>
        <begin position="134"/>
        <end position="233"/>
    </location>
</feature>
<feature type="DNA-binding region" description="OmpR/PhoB-type" evidence="4">
    <location>
        <begin position="134"/>
        <end position="233"/>
    </location>
</feature>
<dbReference type="OrthoDB" id="3197131at2"/>
<dbReference type="SUPFAM" id="SSF46894">
    <property type="entry name" value="C-terminal effector domain of the bipartite response regulators"/>
    <property type="match status" value="1"/>
</dbReference>
<dbReference type="Gene3D" id="3.30.450.40">
    <property type="match status" value="1"/>
</dbReference>
<dbReference type="GO" id="GO:0006355">
    <property type="term" value="P:regulation of DNA-templated transcription"/>
    <property type="evidence" value="ECO:0007669"/>
    <property type="project" value="InterPro"/>
</dbReference>
<evidence type="ECO:0000256" key="1">
    <source>
        <dbReference type="ARBA" id="ARBA00023015"/>
    </source>
</evidence>
<dbReference type="CDD" id="cd00383">
    <property type="entry name" value="trans_reg_C"/>
    <property type="match status" value="1"/>
</dbReference>
<dbReference type="Pfam" id="PF00486">
    <property type="entry name" value="Trans_reg_C"/>
    <property type="match status" value="1"/>
</dbReference>
<dbReference type="SUPFAM" id="SSF55781">
    <property type="entry name" value="GAF domain-like"/>
    <property type="match status" value="1"/>
</dbReference>
<dbReference type="EMBL" id="SSSM01000005">
    <property type="protein sequence ID" value="THG29343.1"/>
    <property type="molecule type" value="Genomic_DNA"/>
</dbReference>
<accession>A0A4S4FGJ4</accession>